<proteinExistence type="predicted"/>
<keyword evidence="1" id="KW-0251">Elongation factor</keyword>
<dbReference type="CDD" id="cd16262">
    <property type="entry name" value="EFG_III"/>
    <property type="match status" value="1"/>
</dbReference>
<dbReference type="EMBL" id="BFAA01028072">
    <property type="protein sequence ID" value="GCB81509.1"/>
    <property type="molecule type" value="Genomic_DNA"/>
</dbReference>
<evidence type="ECO:0000313" key="5">
    <source>
        <dbReference type="Proteomes" id="UP000288216"/>
    </source>
</evidence>
<dbReference type="AlphaFoldDB" id="A0A401Q801"/>
<evidence type="ECO:0000256" key="2">
    <source>
        <dbReference type="ARBA" id="ARBA00022917"/>
    </source>
</evidence>
<feature type="non-terminal residue" evidence="4">
    <location>
        <position position="1"/>
    </location>
</feature>
<dbReference type="InterPro" id="IPR009022">
    <property type="entry name" value="EFG_III"/>
</dbReference>
<accession>A0A401Q801</accession>
<dbReference type="GO" id="GO:0070125">
    <property type="term" value="P:mitochondrial translational elongation"/>
    <property type="evidence" value="ECO:0007669"/>
    <property type="project" value="TreeGrafter"/>
</dbReference>
<dbReference type="OrthoDB" id="198619at2759"/>
<organism evidence="4 5">
    <name type="scientific">Scyliorhinus torazame</name>
    <name type="common">Cloudy catshark</name>
    <name type="synonym">Catulus torazame</name>
    <dbReference type="NCBI Taxonomy" id="75743"/>
    <lineage>
        <taxon>Eukaryota</taxon>
        <taxon>Metazoa</taxon>
        <taxon>Chordata</taxon>
        <taxon>Craniata</taxon>
        <taxon>Vertebrata</taxon>
        <taxon>Chondrichthyes</taxon>
        <taxon>Elasmobranchii</taxon>
        <taxon>Galeomorphii</taxon>
        <taxon>Galeoidea</taxon>
        <taxon>Carcharhiniformes</taxon>
        <taxon>Scyliorhinidae</taxon>
        <taxon>Scyliorhinus</taxon>
    </lineage>
</organism>
<evidence type="ECO:0000313" key="4">
    <source>
        <dbReference type="EMBL" id="GCB81509.1"/>
    </source>
</evidence>
<dbReference type="PANTHER" id="PTHR43636:SF2">
    <property type="entry name" value="ELONGATION FACTOR G, MITOCHONDRIAL"/>
    <property type="match status" value="1"/>
</dbReference>
<dbReference type="STRING" id="75743.A0A401Q801"/>
<dbReference type="InterPro" id="IPR041095">
    <property type="entry name" value="EFG_II"/>
</dbReference>
<dbReference type="Proteomes" id="UP000288216">
    <property type="component" value="Unassembled WGS sequence"/>
</dbReference>
<dbReference type="Gene3D" id="3.30.70.870">
    <property type="entry name" value="Elongation Factor G (Translational Gtpase), domain 3"/>
    <property type="match status" value="1"/>
</dbReference>
<feature type="domain" description="Elongation Factor G" evidence="3">
    <location>
        <begin position="5"/>
        <end position="64"/>
    </location>
</feature>
<protein>
    <recommendedName>
        <fullName evidence="3">Elongation Factor G domain-containing protein</fullName>
    </recommendedName>
</protein>
<comment type="caution">
    <text evidence="4">The sequence shown here is derived from an EMBL/GenBank/DDBJ whole genome shotgun (WGS) entry which is preliminary data.</text>
</comment>
<dbReference type="GO" id="GO:0003924">
    <property type="term" value="F:GTPase activity"/>
    <property type="evidence" value="ECO:0007669"/>
    <property type="project" value="TreeGrafter"/>
</dbReference>
<name>A0A401Q801_SCYTO</name>
<reference evidence="4 5" key="1">
    <citation type="journal article" date="2018" name="Nat. Ecol. Evol.">
        <title>Shark genomes provide insights into elasmobranch evolution and the origin of vertebrates.</title>
        <authorList>
            <person name="Hara Y"/>
            <person name="Yamaguchi K"/>
            <person name="Onimaru K"/>
            <person name="Kadota M"/>
            <person name="Koyanagi M"/>
            <person name="Keeley SD"/>
            <person name="Tatsumi K"/>
            <person name="Tanaka K"/>
            <person name="Motone F"/>
            <person name="Kageyama Y"/>
            <person name="Nozu R"/>
            <person name="Adachi N"/>
            <person name="Nishimura O"/>
            <person name="Nakagawa R"/>
            <person name="Tanegashima C"/>
            <person name="Kiyatake I"/>
            <person name="Matsumoto R"/>
            <person name="Murakumo K"/>
            <person name="Nishida K"/>
            <person name="Terakita A"/>
            <person name="Kuratani S"/>
            <person name="Sato K"/>
            <person name="Hyodo S Kuraku.S."/>
        </authorList>
    </citation>
    <scope>NUCLEOTIDE SEQUENCE [LARGE SCALE GENOMIC DNA]</scope>
</reference>
<sequence>ESIHVPEPVISVAIKPVDKNDLDKFSKGIGRFTREDPTFRVAYDTESRETVVSGMGELHLEIYAQ</sequence>
<keyword evidence="5" id="KW-1185">Reference proteome</keyword>
<gene>
    <name evidence="4" type="ORF">scyTo_0023294</name>
</gene>
<keyword evidence="2" id="KW-0648">Protein biosynthesis</keyword>
<dbReference type="GO" id="GO:0005739">
    <property type="term" value="C:mitochondrion"/>
    <property type="evidence" value="ECO:0007669"/>
    <property type="project" value="TreeGrafter"/>
</dbReference>
<evidence type="ECO:0000259" key="3">
    <source>
        <dbReference type="Pfam" id="PF14492"/>
    </source>
</evidence>
<dbReference type="Pfam" id="PF14492">
    <property type="entry name" value="EFG_III"/>
    <property type="match status" value="1"/>
</dbReference>
<dbReference type="GO" id="GO:0003746">
    <property type="term" value="F:translation elongation factor activity"/>
    <property type="evidence" value="ECO:0007669"/>
    <property type="project" value="UniProtKB-KW"/>
</dbReference>
<dbReference type="SUPFAM" id="SSF54980">
    <property type="entry name" value="EF-G C-terminal domain-like"/>
    <property type="match status" value="1"/>
</dbReference>
<evidence type="ECO:0000256" key="1">
    <source>
        <dbReference type="ARBA" id="ARBA00022768"/>
    </source>
</evidence>
<dbReference type="InterPro" id="IPR035647">
    <property type="entry name" value="EFG_III/V"/>
</dbReference>
<dbReference type="PANTHER" id="PTHR43636">
    <property type="entry name" value="ELONGATION FACTOR G, MITOCHONDRIAL"/>
    <property type="match status" value="1"/>
</dbReference>
<feature type="non-terminal residue" evidence="4">
    <location>
        <position position="65"/>
    </location>
</feature>